<dbReference type="Proteomes" id="UP001165101">
    <property type="component" value="Unassembled WGS sequence"/>
</dbReference>
<protein>
    <submittedName>
        <fullName evidence="1">Unnamed protein product</fullName>
    </submittedName>
</protein>
<proteinExistence type="predicted"/>
<name>A0ACB5TJE0_CANBO</name>
<dbReference type="EMBL" id="BSXV01000535">
    <property type="protein sequence ID" value="GME89509.1"/>
    <property type="molecule type" value="Genomic_DNA"/>
</dbReference>
<gene>
    <name evidence="1" type="ORF">Cboi01_000142900</name>
</gene>
<accession>A0ACB5TJE0</accession>
<evidence type="ECO:0000313" key="2">
    <source>
        <dbReference type="Proteomes" id="UP001165101"/>
    </source>
</evidence>
<comment type="caution">
    <text evidence="1">The sequence shown here is derived from an EMBL/GenBank/DDBJ whole genome shotgun (WGS) entry which is preliminary data.</text>
</comment>
<reference evidence="1" key="1">
    <citation type="submission" date="2023-04" db="EMBL/GenBank/DDBJ databases">
        <title>Candida boidinii NBRC 1967.</title>
        <authorList>
            <person name="Ichikawa N."/>
            <person name="Sato H."/>
            <person name="Tonouchi N."/>
        </authorList>
    </citation>
    <scope>NUCLEOTIDE SEQUENCE</scope>
    <source>
        <strain evidence="1">NBRC 1967</strain>
    </source>
</reference>
<sequence length="789" mass="89920">MFTKFIHCWSAALSAYITLEPEYILSKSGIPNDLNKDSDIVEASISWWRSRAIQILLSTYHDESPILITLSFSLLAKSTVLCFINHEDVNSEINQSLLVQFYLESSRNSLAANYDTQTIDNLANAKKTSGLQFVLTGCKATFTKYQQKSTAALTILAKSSETLVRLSQNEQTESPQNIKLESDLLLERPNYVDIGDDSVFEETEKDMKRIKIDFSGNFASNEEPEEQEKKLLPIAIREELIPESLSKIDPNDQPALAALDYVQLLLRLEAIRLNTPDNDALVNEELIALVQRVLFAPSGSVNWLVYSRALWMRSLFESQRAKTVERGVLQLYSLVEELGIDNDKTARLFPKSEDEINFSKDILNDDILNTKSLPNGIRLKYVHLLPLMPRWGMDDKLAEKLTELGSLKSALEIYERLHQWIDAAVCYGAIGDETSARNLLEKRLLEDPRDARALCVLGDIEQDPKYWEQSWEIGRYANAKKSLSKYYYNPPRESGLSRNTQLAIDHMFDCLAANPLSFDNWYFYGCLGLEVENLELAAEAFTRCVAIDETSSYSWSNLASALLKMDKNQEAFNALKKAVNAGDNNKKGWRIWENYLLVAIKLGRWDDVLFASKTLLNMKRKEGQGSLDIPILEKLAELLISEPYNDESTRQTYFQKSCIDFICNQVPSVVNNSIRCWKIIAKVNIWRNKPWMALDDYEKCYRAAINNPDLTLEESAWNEAVETCVDLVSAYESLGERDGKYGAGDVVCKDWKYKAKSSVRSLMSKGKSSWEDNEGWERLQELKDELMGH</sequence>
<organism evidence="1 2">
    <name type="scientific">Candida boidinii</name>
    <name type="common">Yeast</name>
    <dbReference type="NCBI Taxonomy" id="5477"/>
    <lineage>
        <taxon>Eukaryota</taxon>
        <taxon>Fungi</taxon>
        <taxon>Dikarya</taxon>
        <taxon>Ascomycota</taxon>
        <taxon>Saccharomycotina</taxon>
        <taxon>Pichiomycetes</taxon>
        <taxon>Pichiales</taxon>
        <taxon>Pichiaceae</taxon>
        <taxon>Ogataea</taxon>
        <taxon>Ogataea/Candida clade</taxon>
    </lineage>
</organism>
<evidence type="ECO:0000313" key="1">
    <source>
        <dbReference type="EMBL" id="GME89509.1"/>
    </source>
</evidence>
<keyword evidence="2" id="KW-1185">Reference proteome</keyword>